<dbReference type="InterPro" id="IPR052020">
    <property type="entry name" value="Cyclic_di-GMP/3'3'-cGAMP_PDE"/>
</dbReference>
<proteinExistence type="predicted"/>
<dbReference type="InterPro" id="IPR002645">
    <property type="entry name" value="STAS_dom"/>
</dbReference>
<dbReference type="PROSITE" id="PS51832">
    <property type="entry name" value="HD_GYP"/>
    <property type="match status" value="1"/>
</dbReference>
<dbReference type="Gene3D" id="3.40.50.2300">
    <property type="match status" value="1"/>
</dbReference>
<dbReference type="Gene3D" id="1.10.3210.10">
    <property type="entry name" value="Hypothetical protein af1432"/>
    <property type="match status" value="1"/>
</dbReference>
<evidence type="ECO:0000259" key="4">
    <source>
        <dbReference type="PROSITE" id="PS51832"/>
    </source>
</evidence>
<dbReference type="AlphaFoldDB" id="A0A6J4J3I9"/>
<gene>
    <name evidence="5" type="ORF">AVDCRST_MAG63-2728</name>
</gene>
<keyword evidence="1" id="KW-0597">Phosphoprotein</keyword>
<dbReference type="InterPro" id="IPR036513">
    <property type="entry name" value="STAS_dom_sf"/>
</dbReference>
<dbReference type="InterPro" id="IPR011006">
    <property type="entry name" value="CheY-like_superfamily"/>
</dbReference>
<dbReference type="PANTHER" id="PTHR45228">
    <property type="entry name" value="CYCLIC DI-GMP PHOSPHODIESTERASE TM_0186-RELATED"/>
    <property type="match status" value="1"/>
</dbReference>
<dbReference type="PANTHER" id="PTHR45228:SF4">
    <property type="entry name" value="LIPOPROTEIN"/>
    <property type="match status" value="1"/>
</dbReference>
<dbReference type="PROSITE" id="PS50801">
    <property type="entry name" value="STAS"/>
    <property type="match status" value="1"/>
</dbReference>
<dbReference type="InterPro" id="IPR001789">
    <property type="entry name" value="Sig_transdc_resp-reg_receiver"/>
</dbReference>
<dbReference type="CDD" id="cd00156">
    <property type="entry name" value="REC"/>
    <property type="match status" value="1"/>
</dbReference>
<dbReference type="InterPro" id="IPR003607">
    <property type="entry name" value="HD/PDEase_dom"/>
</dbReference>
<dbReference type="PROSITE" id="PS50110">
    <property type="entry name" value="RESPONSE_REGULATORY"/>
    <property type="match status" value="1"/>
</dbReference>
<evidence type="ECO:0008006" key="6">
    <source>
        <dbReference type="Google" id="ProtNLM"/>
    </source>
</evidence>
<dbReference type="EMBL" id="CADCTO010000357">
    <property type="protein sequence ID" value="CAA9267010.1"/>
    <property type="molecule type" value="Genomic_DNA"/>
</dbReference>
<dbReference type="Gene3D" id="3.30.750.24">
    <property type="entry name" value="STAS domain"/>
    <property type="match status" value="1"/>
</dbReference>
<name>A0A6J4J3I9_9BACT</name>
<dbReference type="GO" id="GO:0000160">
    <property type="term" value="P:phosphorelay signal transduction system"/>
    <property type="evidence" value="ECO:0007669"/>
    <property type="project" value="InterPro"/>
</dbReference>
<accession>A0A6J4J3I9</accession>
<protein>
    <recommendedName>
        <fullName evidence="6">Response regulator</fullName>
    </recommendedName>
</protein>
<dbReference type="SUPFAM" id="SSF52172">
    <property type="entry name" value="CheY-like"/>
    <property type="match status" value="1"/>
</dbReference>
<feature type="modified residue" description="4-aspartylphosphate" evidence="1">
    <location>
        <position position="63"/>
    </location>
</feature>
<dbReference type="SMART" id="SM00471">
    <property type="entry name" value="HDc"/>
    <property type="match status" value="1"/>
</dbReference>
<dbReference type="SUPFAM" id="SSF109604">
    <property type="entry name" value="HD-domain/PDEase-like"/>
    <property type="match status" value="1"/>
</dbReference>
<evidence type="ECO:0000259" key="3">
    <source>
        <dbReference type="PROSITE" id="PS50801"/>
    </source>
</evidence>
<evidence type="ECO:0000259" key="2">
    <source>
        <dbReference type="PROSITE" id="PS50110"/>
    </source>
</evidence>
<dbReference type="SUPFAM" id="SSF52091">
    <property type="entry name" value="SpoIIaa-like"/>
    <property type="match status" value="1"/>
</dbReference>
<dbReference type="SMART" id="SM00448">
    <property type="entry name" value="REC"/>
    <property type="match status" value="1"/>
</dbReference>
<dbReference type="InterPro" id="IPR037522">
    <property type="entry name" value="HD_GYP_dom"/>
</dbReference>
<feature type="domain" description="STAS" evidence="3">
    <location>
        <begin position="392"/>
        <end position="467"/>
    </location>
</feature>
<organism evidence="5">
    <name type="scientific">uncultured Armatimonadetes bacterium</name>
    <dbReference type="NCBI Taxonomy" id="157466"/>
    <lineage>
        <taxon>Bacteria</taxon>
        <taxon>Bacillati</taxon>
        <taxon>Armatimonadota</taxon>
        <taxon>environmental samples</taxon>
    </lineage>
</organism>
<evidence type="ECO:0000313" key="5">
    <source>
        <dbReference type="EMBL" id="CAA9267010.1"/>
    </source>
</evidence>
<feature type="domain" description="HD-GYP" evidence="4">
    <location>
        <begin position="155"/>
        <end position="351"/>
    </location>
</feature>
<feature type="domain" description="Response regulatory" evidence="2">
    <location>
        <begin position="13"/>
        <end position="128"/>
    </location>
</feature>
<sequence>MARPGKLNEEAASVLVADTDRASAMMVARCLTQVGYDVTLAFTGEEALTLLRGGRDFDALVTDLRLYGSGKEPLWCAARRGAPATTILVSLECSEVANVAALLRDGIDDFVVKGAEAVHVPARLQIALVRKHAIEAARVYQSSLERRVAVHADRGRRMFNHFLQVLMQVLEAKDDATYEGSTRVAGLAAALAARLQPHDREFCSQVRVAALFHDIGMVGISDTILHKPGRLGPDEEAEIRRHPEIGERILRPLFEGNAITAMVRSHHEQWNGEGYPDGLSGDETPLGARIVAVADAFGAMISARSHRPALSPEHALHILKDGAGEQWDHTVIEALLALDAAEGVEALLSGDSHEVARAVVAAAPQPAAEAMLADLAPELLSLLTSVRPRRPVLWAEGVVNGEALRSLKAQVEELRESGCQDILLDMHRVCALDADGAESLWLLDQQVRRTGGRIALRDVPESILPTLCAAPLGGTLLFERSPIRGHALKG</sequence>
<evidence type="ECO:0000256" key="1">
    <source>
        <dbReference type="PROSITE-ProRule" id="PRU00169"/>
    </source>
</evidence>
<reference evidence="5" key="1">
    <citation type="submission" date="2020-02" db="EMBL/GenBank/DDBJ databases">
        <authorList>
            <person name="Meier V. D."/>
        </authorList>
    </citation>
    <scope>NUCLEOTIDE SEQUENCE</scope>
    <source>
        <strain evidence="5">AVDCRST_MAG63</strain>
    </source>
</reference>
<dbReference type="CDD" id="cd00077">
    <property type="entry name" value="HDc"/>
    <property type="match status" value="1"/>
</dbReference>
<dbReference type="Pfam" id="PF13487">
    <property type="entry name" value="HD_5"/>
    <property type="match status" value="1"/>
</dbReference>